<name>S8DMW6_FOMSC</name>
<keyword evidence="2" id="KW-1185">Reference proteome</keyword>
<dbReference type="EMBL" id="KE504248">
    <property type="protein sequence ID" value="EPS94002.1"/>
    <property type="molecule type" value="Genomic_DNA"/>
</dbReference>
<dbReference type="Gene3D" id="3.30.160.60">
    <property type="entry name" value="Classic Zinc Finger"/>
    <property type="match status" value="1"/>
</dbReference>
<protein>
    <recommendedName>
        <fullName evidence="3">C2H2-type domain-containing protein</fullName>
    </recommendedName>
</protein>
<dbReference type="OrthoDB" id="8922241at2759"/>
<dbReference type="Proteomes" id="UP000015241">
    <property type="component" value="Unassembled WGS sequence"/>
</dbReference>
<organism evidence="1 2">
    <name type="scientific">Fomitopsis schrenkii</name>
    <name type="common">Brown rot fungus</name>
    <dbReference type="NCBI Taxonomy" id="2126942"/>
    <lineage>
        <taxon>Eukaryota</taxon>
        <taxon>Fungi</taxon>
        <taxon>Dikarya</taxon>
        <taxon>Basidiomycota</taxon>
        <taxon>Agaricomycotina</taxon>
        <taxon>Agaricomycetes</taxon>
        <taxon>Polyporales</taxon>
        <taxon>Fomitopsis</taxon>
    </lineage>
</organism>
<evidence type="ECO:0000313" key="1">
    <source>
        <dbReference type="EMBL" id="EPS94002.1"/>
    </source>
</evidence>
<dbReference type="AlphaFoldDB" id="S8DMW6"/>
<dbReference type="STRING" id="743788.S8DMW6"/>
<sequence>RGKTWFCSHCSYHTQREGDMPRHMNTHTANDKFVCCGVPVGDVLGYTGEIRDFEGQAMAGGCSKSFGRKDSFLRHLRVREGQCIRPTYLTSESS</sequence>
<gene>
    <name evidence="1" type="ORF">FOMPIDRAFT_1135094</name>
</gene>
<reference evidence="1 2" key="1">
    <citation type="journal article" date="2012" name="Science">
        <title>The Paleozoic origin of enzymatic lignin decomposition reconstructed from 31 fungal genomes.</title>
        <authorList>
            <person name="Floudas D."/>
            <person name="Binder M."/>
            <person name="Riley R."/>
            <person name="Barry K."/>
            <person name="Blanchette R.A."/>
            <person name="Henrissat B."/>
            <person name="Martinez A.T."/>
            <person name="Otillar R."/>
            <person name="Spatafora J.W."/>
            <person name="Yadav J.S."/>
            <person name="Aerts A."/>
            <person name="Benoit I."/>
            <person name="Boyd A."/>
            <person name="Carlson A."/>
            <person name="Copeland A."/>
            <person name="Coutinho P.M."/>
            <person name="de Vries R.P."/>
            <person name="Ferreira P."/>
            <person name="Findley K."/>
            <person name="Foster B."/>
            <person name="Gaskell J."/>
            <person name="Glotzer D."/>
            <person name="Gorecki P."/>
            <person name="Heitman J."/>
            <person name="Hesse C."/>
            <person name="Hori C."/>
            <person name="Igarashi K."/>
            <person name="Jurgens J.A."/>
            <person name="Kallen N."/>
            <person name="Kersten P."/>
            <person name="Kohler A."/>
            <person name="Kuees U."/>
            <person name="Kumar T.K.A."/>
            <person name="Kuo A."/>
            <person name="LaButti K."/>
            <person name="Larrondo L.F."/>
            <person name="Lindquist E."/>
            <person name="Ling A."/>
            <person name="Lombard V."/>
            <person name="Lucas S."/>
            <person name="Lundell T."/>
            <person name="Martin R."/>
            <person name="McLaughlin D.J."/>
            <person name="Morgenstern I."/>
            <person name="Morin E."/>
            <person name="Murat C."/>
            <person name="Nagy L.G."/>
            <person name="Nolan M."/>
            <person name="Ohm R.A."/>
            <person name="Patyshakuliyeva A."/>
            <person name="Rokas A."/>
            <person name="Ruiz-Duenas F.J."/>
            <person name="Sabat G."/>
            <person name="Salamov A."/>
            <person name="Samejima M."/>
            <person name="Schmutz J."/>
            <person name="Slot J.C."/>
            <person name="St John F."/>
            <person name="Stenlid J."/>
            <person name="Sun H."/>
            <person name="Sun S."/>
            <person name="Syed K."/>
            <person name="Tsang A."/>
            <person name="Wiebenga A."/>
            <person name="Young D."/>
            <person name="Pisabarro A."/>
            <person name="Eastwood D.C."/>
            <person name="Martin F."/>
            <person name="Cullen D."/>
            <person name="Grigoriev I.V."/>
            <person name="Hibbett D.S."/>
        </authorList>
    </citation>
    <scope>NUCLEOTIDE SEQUENCE</scope>
    <source>
        <strain evidence="2">FP-58527</strain>
    </source>
</reference>
<accession>S8DMW6</accession>
<feature type="non-terminal residue" evidence="1">
    <location>
        <position position="1"/>
    </location>
</feature>
<proteinExistence type="predicted"/>
<dbReference type="HOGENOM" id="CLU_2644643_0_0_1"/>
<evidence type="ECO:0000313" key="2">
    <source>
        <dbReference type="Proteomes" id="UP000015241"/>
    </source>
</evidence>
<dbReference type="InParanoid" id="S8DMW6"/>
<evidence type="ECO:0008006" key="3">
    <source>
        <dbReference type="Google" id="ProtNLM"/>
    </source>
</evidence>